<dbReference type="PROSITE" id="PS01148">
    <property type="entry name" value="UPF0033"/>
    <property type="match status" value="1"/>
</dbReference>
<dbReference type="AlphaFoldDB" id="A0A0F9FP46"/>
<gene>
    <name evidence="2" type="ORF">LCGC14_1929100</name>
</gene>
<dbReference type="PANTHER" id="PTHR33279">
    <property type="entry name" value="SULFUR CARRIER PROTEIN YEDF-RELATED"/>
    <property type="match status" value="1"/>
</dbReference>
<evidence type="ECO:0000313" key="2">
    <source>
        <dbReference type="EMBL" id="KKL87998.1"/>
    </source>
</evidence>
<dbReference type="EMBL" id="LAZR01020687">
    <property type="protein sequence ID" value="KKL87998.1"/>
    <property type="molecule type" value="Genomic_DNA"/>
</dbReference>
<reference evidence="2" key="1">
    <citation type="journal article" date="2015" name="Nature">
        <title>Complex archaea that bridge the gap between prokaryotes and eukaryotes.</title>
        <authorList>
            <person name="Spang A."/>
            <person name="Saw J.H."/>
            <person name="Jorgensen S.L."/>
            <person name="Zaremba-Niedzwiedzka K."/>
            <person name="Martijn J."/>
            <person name="Lind A.E."/>
            <person name="van Eijk R."/>
            <person name="Schleper C."/>
            <person name="Guy L."/>
            <person name="Ettema T.J."/>
        </authorList>
    </citation>
    <scope>NUCLEOTIDE SEQUENCE</scope>
</reference>
<dbReference type="InterPro" id="IPR036868">
    <property type="entry name" value="TusA-like_sf"/>
</dbReference>
<dbReference type="Gene3D" id="3.30.110.40">
    <property type="entry name" value="TusA-like domain"/>
    <property type="match status" value="1"/>
</dbReference>
<name>A0A0F9FP46_9ZZZZ</name>
<feature type="domain" description="UPF0033" evidence="1">
    <location>
        <begin position="15"/>
        <end position="39"/>
    </location>
</feature>
<dbReference type="PANTHER" id="PTHR33279:SF18">
    <property type="entry name" value="SULFUR CARRIER PROTEIN MJ0990-RELATED"/>
    <property type="match status" value="1"/>
</dbReference>
<dbReference type="Pfam" id="PF01206">
    <property type="entry name" value="TusA"/>
    <property type="match status" value="1"/>
</dbReference>
<organism evidence="2">
    <name type="scientific">marine sediment metagenome</name>
    <dbReference type="NCBI Taxonomy" id="412755"/>
    <lineage>
        <taxon>unclassified sequences</taxon>
        <taxon>metagenomes</taxon>
        <taxon>ecological metagenomes</taxon>
    </lineage>
</organism>
<comment type="caution">
    <text evidence="2">The sequence shown here is derived from an EMBL/GenBank/DDBJ whole genome shotgun (WGS) entry which is preliminary data.</text>
</comment>
<dbReference type="SUPFAM" id="SSF64307">
    <property type="entry name" value="SirA-like"/>
    <property type="match status" value="1"/>
</dbReference>
<protein>
    <recommendedName>
        <fullName evidence="1">UPF0033 domain-containing protein</fullName>
    </recommendedName>
</protein>
<sequence length="84" mass="9286">MAIKFEKLSDGTYSLDCCGYVCPHPQIYTKKMLEKIGPGEMLEVAFDNPSSGESIVAMCELSGNEIIEKEETGGKYVFRIKKSA</sequence>
<dbReference type="CDD" id="cd00291">
    <property type="entry name" value="SirA_YedF_YeeD"/>
    <property type="match status" value="1"/>
</dbReference>
<accession>A0A0F9FP46</accession>
<proteinExistence type="predicted"/>
<evidence type="ECO:0000259" key="1">
    <source>
        <dbReference type="PROSITE" id="PS01148"/>
    </source>
</evidence>
<dbReference type="InterPro" id="IPR001455">
    <property type="entry name" value="TusA-like"/>
</dbReference>